<accession>A0AA38I5B3</accession>
<evidence type="ECO:0000259" key="6">
    <source>
        <dbReference type="PROSITE" id="PS51266"/>
    </source>
</evidence>
<name>A0AA38I5B3_9CUCU</name>
<dbReference type="GO" id="GO:0006511">
    <property type="term" value="P:ubiquitin-dependent protein catabolic process"/>
    <property type="evidence" value="ECO:0007669"/>
    <property type="project" value="TreeGrafter"/>
</dbReference>
<protein>
    <recommendedName>
        <fullName evidence="10">RING finger and CHY zinc finger domain-containing protein 1</fullName>
    </recommendedName>
</protein>
<evidence type="ECO:0000259" key="7">
    <source>
        <dbReference type="PROSITE" id="PS51270"/>
    </source>
</evidence>
<keyword evidence="9" id="KW-1185">Reference proteome</keyword>
<dbReference type="EMBL" id="JALNTZ010000006">
    <property type="protein sequence ID" value="KAJ3647892.1"/>
    <property type="molecule type" value="Genomic_DNA"/>
</dbReference>
<dbReference type="PROSITE" id="PS51266">
    <property type="entry name" value="ZF_CHY"/>
    <property type="match status" value="1"/>
</dbReference>
<comment type="caution">
    <text evidence="8">The sequence shown here is derived from an EMBL/GenBank/DDBJ whole genome shotgun (WGS) entry which is preliminary data.</text>
</comment>
<feature type="domain" description="CHY-type" evidence="6">
    <location>
        <begin position="4"/>
        <end position="71"/>
    </location>
</feature>
<evidence type="ECO:0000313" key="9">
    <source>
        <dbReference type="Proteomes" id="UP001168821"/>
    </source>
</evidence>
<dbReference type="AlphaFoldDB" id="A0AA38I5B3"/>
<sequence>MAAALSCAFRCNHYQRKCKLVTPCCNKIYTCRLCHDEQESHTLNRKAVKEVVCMVCGERQDVRYNCYSCEVKFGKYYCLECNLFDDEDKGQFHCEGCGICRVGGGDNFFHCDVCNMCLSIGMLGNHKCVENRSHTDCPICMEDMHSSRSNLHIPKCGHLLHETCFQNMDKAGHKLCPICKDSFKV</sequence>
<dbReference type="InterPro" id="IPR008913">
    <property type="entry name" value="Znf_CHY"/>
</dbReference>
<dbReference type="Pfam" id="PF05495">
    <property type="entry name" value="zf-CHY"/>
    <property type="match status" value="1"/>
</dbReference>
<dbReference type="PANTHER" id="PTHR21319:SF53">
    <property type="entry name" value="RING FINGER AND CHY ZINC FINGER DOMAIN-CONTAINING PROTEIN 1"/>
    <property type="match status" value="1"/>
</dbReference>
<dbReference type="SUPFAM" id="SSF161219">
    <property type="entry name" value="CHY zinc finger-like"/>
    <property type="match status" value="1"/>
</dbReference>
<dbReference type="InterPro" id="IPR037275">
    <property type="entry name" value="Znf_CTCHY_sf"/>
</dbReference>
<evidence type="ECO:0000256" key="1">
    <source>
        <dbReference type="ARBA" id="ARBA00022723"/>
    </source>
</evidence>
<evidence type="ECO:0008006" key="10">
    <source>
        <dbReference type="Google" id="ProtNLM"/>
    </source>
</evidence>
<dbReference type="InterPro" id="IPR013083">
    <property type="entry name" value="Znf_RING/FYVE/PHD"/>
</dbReference>
<dbReference type="GO" id="GO:0008270">
    <property type="term" value="F:zinc ion binding"/>
    <property type="evidence" value="ECO:0007669"/>
    <property type="project" value="UniProtKB-KW"/>
</dbReference>
<dbReference type="Gene3D" id="3.30.40.10">
    <property type="entry name" value="Zinc/RING finger domain, C3HC4 (zinc finger)"/>
    <property type="match status" value="1"/>
</dbReference>
<dbReference type="PROSITE" id="PS50089">
    <property type="entry name" value="ZF_RING_2"/>
    <property type="match status" value="1"/>
</dbReference>
<dbReference type="GO" id="GO:0016567">
    <property type="term" value="P:protein ubiquitination"/>
    <property type="evidence" value="ECO:0007669"/>
    <property type="project" value="TreeGrafter"/>
</dbReference>
<evidence type="ECO:0000259" key="5">
    <source>
        <dbReference type="PROSITE" id="PS50089"/>
    </source>
</evidence>
<evidence type="ECO:0000256" key="3">
    <source>
        <dbReference type="ARBA" id="ARBA00022833"/>
    </source>
</evidence>
<evidence type="ECO:0000313" key="8">
    <source>
        <dbReference type="EMBL" id="KAJ3647892.1"/>
    </source>
</evidence>
<feature type="domain" description="RING-type" evidence="5">
    <location>
        <begin position="137"/>
        <end position="180"/>
    </location>
</feature>
<dbReference type="PROSITE" id="PS51270">
    <property type="entry name" value="ZF_CTCHY"/>
    <property type="match status" value="1"/>
</dbReference>
<dbReference type="GO" id="GO:0061630">
    <property type="term" value="F:ubiquitin protein ligase activity"/>
    <property type="evidence" value="ECO:0007669"/>
    <property type="project" value="TreeGrafter"/>
</dbReference>
<dbReference type="InterPro" id="IPR001841">
    <property type="entry name" value="Znf_RING"/>
</dbReference>
<dbReference type="PANTHER" id="PTHR21319">
    <property type="entry name" value="RING FINGER AND CHY ZINC FINGER DOMAIN-CONTAINING PROTEIN 1"/>
    <property type="match status" value="1"/>
</dbReference>
<dbReference type="Proteomes" id="UP001168821">
    <property type="component" value="Unassembled WGS sequence"/>
</dbReference>
<keyword evidence="2 4" id="KW-0863">Zinc-finger</keyword>
<gene>
    <name evidence="8" type="ORF">Zmor_019741</name>
</gene>
<dbReference type="SMART" id="SM00184">
    <property type="entry name" value="RING"/>
    <property type="match status" value="1"/>
</dbReference>
<dbReference type="InterPro" id="IPR017921">
    <property type="entry name" value="Znf_CTCHY"/>
</dbReference>
<organism evidence="8 9">
    <name type="scientific">Zophobas morio</name>
    <dbReference type="NCBI Taxonomy" id="2755281"/>
    <lineage>
        <taxon>Eukaryota</taxon>
        <taxon>Metazoa</taxon>
        <taxon>Ecdysozoa</taxon>
        <taxon>Arthropoda</taxon>
        <taxon>Hexapoda</taxon>
        <taxon>Insecta</taxon>
        <taxon>Pterygota</taxon>
        <taxon>Neoptera</taxon>
        <taxon>Endopterygota</taxon>
        <taxon>Coleoptera</taxon>
        <taxon>Polyphaga</taxon>
        <taxon>Cucujiformia</taxon>
        <taxon>Tenebrionidae</taxon>
        <taxon>Zophobas</taxon>
    </lineage>
</organism>
<reference evidence="8" key="1">
    <citation type="journal article" date="2023" name="G3 (Bethesda)">
        <title>Whole genome assemblies of Zophobas morio and Tenebrio molitor.</title>
        <authorList>
            <person name="Kaur S."/>
            <person name="Stinson S.A."/>
            <person name="diCenzo G.C."/>
        </authorList>
    </citation>
    <scope>NUCLEOTIDE SEQUENCE</scope>
    <source>
        <strain evidence="8">QUZm001</strain>
    </source>
</reference>
<keyword evidence="1" id="KW-0479">Metal-binding</keyword>
<evidence type="ECO:0000256" key="4">
    <source>
        <dbReference type="PROSITE-ProRule" id="PRU00601"/>
    </source>
</evidence>
<keyword evidence="3" id="KW-0862">Zinc</keyword>
<dbReference type="GO" id="GO:0005634">
    <property type="term" value="C:nucleus"/>
    <property type="evidence" value="ECO:0007669"/>
    <property type="project" value="TreeGrafter"/>
</dbReference>
<dbReference type="Pfam" id="PF13639">
    <property type="entry name" value="zf-RING_2"/>
    <property type="match status" value="1"/>
</dbReference>
<dbReference type="SUPFAM" id="SSF161245">
    <property type="entry name" value="Zinc hairpin stack"/>
    <property type="match status" value="1"/>
</dbReference>
<proteinExistence type="predicted"/>
<dbReference type="SUPFAM" id="SSF57850">
    <property type="entry name" value="RING/U-box"/>
    <property type="match status" value="1"/>
</dbReference>
<dbReference type="InterPro" id="IPR037274">
    <property type="entry name" value="Znf_CHY_sf"/>
</dbReference>
<feature type="domain" description="CTCHY-type" evidence="7">
    <location>
        <begin position="73"/>
        <end position="136"/>
    </location>
</feature>
<evidence type="ECO:0000256" key="2">
    <source>
        <dbReference type="ARBA" id="ARBA00022771"/>
    </source>
</evidence>